<dbReference type="OrthoDB" id="4069967at2759"/>
<dbReference type="RefSeq" id="XP_015469533.1">
    <property type="nucleotide sequence ID" value="XM_015609577.1"/>
</dbReference>
<dbReference type="Pfam" id="PF16588">
    <property type="entry name" value="zf-C2H2_10"/>
    <property type="match status" value="1"/>
</dbReference>
<dbReference type="GeneID" id="26837756"/>
<dbReference type="AlphaFoldDB" id="A0A0V1Q4M3"/>
<gene>
    <name evidence="1" type="ORF">AC631_00747</name>
</gene>
<dbReference type="EMBL" id="LMYN01000009">
    <property type="protein sequence ID" value="KSA03431.1"/>
    <property type="molecule type" value="Genomic_DNA"/>
</dbReference>
<comment type="caution">
    <text evidence="1">The sequence shown here is derived from an EMBL/GenBank/DDBJ whole genome shotgun (WGS) entry which is preliminary data.</text>
</comment>
<accession>A0A0V1Q4M3</accession>
<dbReference type="Proteomes" id="UP000054251">
    <property type="component" value="Unassembled WGS sequence"/>
</dbReference>
<evidence type="ECO:0000313" key="1">
    <source>
        <dbReference type="EMBL" id="KSA03431.1"/>
    </source>
</evidence>
<organism evidence="1 2">
    <name type="scientific">Debaryomyces fabryi</name>
    <dbReference type="NCBI Taxonomy" id="58627"/>
    <lineage>
        <taxon>Eukaryota</taxon>
        <taxon>Fungi</taxon>
        <taxon>Dikarya</taxon>
        <taxon>Ascomycota</taxon>
        <taxon>Saccharomycotina</taxon>
        <taxon>Pichiomycetes</taxon>
        <taxon>Debaryomycetaceae</taxon>
        <taxon>Debaryomyces</taxon>
    </lineage>
</organism>
<protein>
    <submittedName>
        <fullName evidence="1">Uncharacterized protein</fullName>
    </submittedName>
</protein>
<reference evidence="1 2" key="1">
    <citation type="submission" date="2015-11" db="EMBL/GenBank/DDBJ databases">
        <title>The genome of Debaryomyces fabryi.</title>
        <authorList>
            <person name="Tafer H."/>
            <person name="Lopandic K."/>
        </authorList>
    </citation>
    <scope>NUCLEOTIDE SEQUENCE [LARGE SCALE GENOMIC DNA]</scope>
    <source>
        <strain evidence="1 2">CBS 789</strain>
    </source>
</reference>
<proteinExistence type="predicted"/>
<sequence>MSIVELLKSVDTLAKIINQKNLELEELKKGYDSKLHEINKYIRILQEQEGIESEKDIPEDVFREKISSTIKCNKCNHEVWNINSDSDFIIIPKRKLKYLLGHESDRRLLNELKELKIQNDSTVYNNSDIRPSPHEYPGPKGYKKQYNTKSKKTCSYCSKPGHSRAHCLVRLATPTK</sequence>
<evidence type="ECO:0000313" key="2">
    <source>
        <dbReference type="Proteomes" id="UP000054251"/>
    </source>
</evidence>
<keyword evidence="2" id="KW-1185">Reference proteome</keyword>
<name>A0A0V1Q4M3_9ASCO</name>